<comment type="caution">
    <text evidence="2">The sequence shown here is derived from an EMBL/GenBank/DDBJ whole genome shotgun (WGS) entry which is preliminary data.</text>
</comment>
<keyword evidence="3" id="KW-1185">Reference proteome</keyword>
<organism evidence="2 3">
    <name type="scientific">Penicillium angulare</name>
    <dbReference type="NCBI Taxonomy" id="116970"/>
    <lineage>
        <taxon>Eukaryota</taxon>
        <taxon>Fungi</taxon>
        <taxon>Dikarya</taxon>
        <taxon>Ascomycota</taxon>
        <taxon>Pezizomycotina</taxon>
        <taxon>Eurotiomycetes</taxon>
        <taxon>Eurotiomycetidae</taxon>
        <taxon>Eurotiales</taxon>
        <taxon>Aspergillaceae</taxon>
        <taxon>Penicillium</taxon>
    </lineage>
</organism>
<evidence type="ECO:0008006" key="4">
    <source>
        <dbReference type="Google" id="ProtNLM"/>
    </source>
</evidence>
<reference evidence="2" key="1">
    <citation type="submission" date="2022-11" db="EMBL/GenBank/DDBJ databases">
        <authorList>
            <person name="Petersen C."/>
        </authorList>
    </citation>
    <scope>NUCLEOTIDE SEQUENCE</scope>
    <source>
        <strain evidence="2">IBT 30069</strain>
    </source>
</reference>
<accession>A0A9W9EUW6</accession>
<evidence type="ECO:0000313" key="2">
    <source>
        <dbReference type="EMBL" id="KAJ5088295.1"/>
    </source>
</evidence>
<gene>
    <name evidence="2" type="ORF">N7456_011911</name>
</gene>
<name>A0A9W9EUW6_9EURO</name>
<sequence length="103" mass="10948">MSSRSGSNPSGTQGTPARNQRQQTSSSPVIDSDPESREMQIDDYNSLLSKLLDLIANGDEASVSSVISTIRAGASHDRILEIVNRLSAAPSRTNGSNNTDSRT</sequence>
<protein>
    <recommendedName>
        <fullName evidence="4">Mitotic-spindle organizing protein 1</fullName>
    </recommendedName>
</protein>
<dbReference type="Proteomes" id="UP001149165">
    <property type="component" value="Unassembled WGS sequence"/>
</dbReference>
<reference evidence="2" key="2">
    <citation type="journal article" date="2023" name="IMA Fungus">
        <title>Comparative genomic study of the Penicillium genus elucidates a diverse pangenome and 15 lateral gene transfer events.</title>
        <authorList>
            <person name="Petersen C."/>
            <person name="Sorensen T."/>
            <person name="Nielsen M.R."/>
            <person name="Sondergaard T.E."/>
            <person name="Sorensen J.L."/>
            <person name="Fitzpatrick D.A."/>
            <person name="Frisvad J.C."/>
            <person name="Nielsen K.L."/>
        </authorList>
    </citation>
    <scope>NUCLEOTIDE SEQUENCE</scope>
    <source>
        <strain evidence="2">IBT 30069</strain>
    </source>
</reference>
<proteinExistence type="predicted"/>
<dbReference type="AlphaFoldDB" id="A0A9W9EUW6"/>
<dbReference type="OrthoDB" id="4439444at2759"/>
<feature type="compositionally biased region" description="Polar residues" evidence="1">
    <location>
        <begin position="1"/>
        <end position="29"/>
    </location>
</feature>
<evidence type="ECO:0000256" key="1">
    <source>
        <dbReference type="SAM" id="MobiDB-lite"/>
    </source>
</evidence>
<feature type="region of interest" description="Disordered" evidence="1">
    <location>
        <begin position="1"/>
        <end position="38"/>
    </location>
</feature>
<dbReference type="EMBL" id="JAPQKH010000007">
    <property type="protein sequence ID" value="KAJ5088295.1"/>
    <property type="molecule type" value="Genomic_DNA"/>
</dbReference>
<evidence type="ECO:0000313" key="3">
    <source>
        <dbReference type="Proteomes" id="UP001149165"/>
    </source>
</evidence>